<dbReference type="Pfam" id="PF06165">
    <property type="entry name" value="GH94_b-supersand"/>
    <property type="match status" value="1"/>
</dbReference>
<dbReference type="Proteomes" id="UP001198163">
    <property type="component" value="Unassembled WGS sequence"/>
</dbReference>
<feature type="domain" description="Glycosyl hydrolase 94 supersandwich" evidence="3">
    <location>
        <begin position="167"/>
        <end position="439"/>
    </location>
</feature>
<accession>A0AAE3JID3</accession>
<proteinExistence type="predicted"/>
<evidence type="ECO:0008006" key="7">
    <source>
        <dbReference type="Google" id="ProtNLM"/>
    </source>
</evidence>
<dbReference type="RefSeq" id="WP_230753811.1">
    <property type="nucleotide sequence ID" value="NZ_JAINWA010000001.1"/>
</dbReference>
<dbReference type="InterPro" id="IPR011013">
    <property type="entry name" value="Gal_mutarotase_sf_dom"/>
</dbReference>
<dbReference type="PANTHER" id="PTHR37469:SF2">
    <property type="entry name" value="CELLOBIONIC ACID PHOSPHORYLASE"/>
    <property type="match status" value="1"/>
</dbReference>
<sequence>MSQYISARTGKKQPESFLSGLFSSHFKGASDALFLSSRCDSAVGVCGLPFKAPVLKELAKKEAFGAYFRQLKEEGSSCLFCFDGESGLSAFRSNGSSVSSSPIPEAAKAEMLAVLSAVPGWAGSINTEGEHVIDLKTPSPGPHFFVNLLLGNRMGFANPLQTTPKSVVDRLGRGSFRSHAASQVLATRWDMRQEENGFPCNRQFYLAENGSQIFYSADPDSPDVVRGSCVHGQNHTRISYETSCGLTIGRTIFLPMQEAGLPLAVEIQRIGIANMSSKTRKLRLVYTGMFGPTKPPALQEDVLYSNIIMEGGLLLNDDGTVRAASPRYFPAQDRDDLRFHSMVVRTPKGNAFPDEYCLNYNDFVGRGTLESPDGLASLPNELYRKGPGFFALAAEFVLEPGETIVVDNFTGLVSKKTNPDFSNESLAKEVDALLNRYREPDSVRASLQAALDFFRQYASFFRLETGRKDFSAYCSRNLPFQVLYQTFVSRSFGQTQKGYREIGFREIQDLFASMYYFHAQGKSSFAKQLLVEWISQVHEFGFANHNFFWEGKEAGKWSDDALWLHQAVGRYVHLTGDAAFLDEQVEMAGSGGKKRSVFETLLAAVRYSAEISVGRHGLPLLDRADWNDCLRLDRNYDSGPEKQKIYAEKGRYSSDCTESVMNAFLAIIAARELKSLADLKGDSAASAQLSRTAGSLAEAVRAHAWKGNAYARLLFNQYPGFAYAGADGDGLDTDGSGGTFFLNSFSWSILSGVADEKQIASMLEVVRTKLKTPHGLKLVSPNDLSRVVPDAASAEYFPGDRENGAVFKHASMMAVSAMLDAAKSVSDAELARNLAEEAWTMIDLVYPGRSMADPFVLAGNPRFCTQYNNSETGENIGPLLSGTSTWFILALLKAYGIELSGKGLVMDPVLRADENRAELKLTMGDAVLDIRYSKPAGFRRAKDSPLSVSFDGRALEGNVIALPLSPGSHTLSVEFA</sequence>
<dbReference type="InterPro" id="IPR008928">
    <property type="entry name" value="6-hairpin_glycosidase_sf"/>
</dbReference>
<dbReference type="Gene3D" id="2.70.98.40">
    <property type="entry name" value="Glycoside hydrolase, family 65, N-terminal domain"/>
    <property type="match status" value="1"/>
</dbReference>
<comment type="caution">
    <text evidence="5">The sequence shown here is derived from an EMBL/GenBank/DDBJ whole genome shotgun (WGS) entry which is preliminary data.</text>
</comment>
<feature type="domain" description="Glycosyl hydrolase 94 catalytic" evidence="4">
    <location>
        <begin position="480"/>
        <end position="890"/>
    </location>
</feature>
<dbReference type="Gene3D" id="2.60.420.10">
    <property type="entry name" value="Maltose phosphorylase, domain 3"/>
    <property type="match status" value="1"/>
</dbReference>
<dbReference type="PANTHER" id="PTHR37469">
    <property type="entry name" value="CELLOBIONIC ACID PHOSPHORYLASE-RELATED"/>
    <property type="match status" value="1"/>
</dbReference>
<protein>
    <recommendedName>
        <fullName evidence="7">Glycosyl transferase</fullName>
    </recommendedName>
</protein>
<keyword evidence="6" id="KW-1185">Reference proteome</keyword>
<dbReference type="Gene3D" id="1.50.10.10">
    <property type="match status" value="1"/>
</dbReference>
<organism evidence="5 6">
    <name type="scientific">Teretinema zuelzerae</name>
    <dbReference type="NCBI Taxonomy" id="156"/>
    <lineage>
        <taxon>Bacteria</taxon>
        <taxon>Pseudomonadati</taxon>
        <taxon>Spirochaetota</taxon>
        <taxon>Spirochaetia</taxon>
        <taxon>Spirochaetales</taxon>
        <taxon>Treponemataceae</taxon>
        <taxon>Teretinema</taxon>
    </lineage>
</organism>
<keyword evidence="1" id="KW-0328">Glycosyltransferase</keyword>
<dbReference type="SUPFAM" id="SSF74650">
    <property type="entry name" value="Galactose mutarotase-like"/>
    <property type="match status" value="1"/>
</dbReference>
<dbReference type="InterPro" id="IPR052047">
    <property type="entry name" value="GH94_Enzymes"/>
</dbReference>
<reference evidence="5" key="1">
    <citation type="submission" date="2021-08" db="EMBL/GenBank/DDBJ databases">
        <title>Comparative analyses of Brucepasteria parasyntrophica and Teretinema zuelzerae.</title>
        <authorList>
            <person name="Song Y."/>
            <person name="Brune A."/>
        </authorList>
    </citation>
    <scope>NUCLEOTIDE SEQUENCE</scope>
    <source>
        <strain evidence="5">DSM 1903</strain>
    </source>
</reference>
<dbReference type="Pfam" id="PF17167">
    <property type="entry name" value="Glyco_hydro_94"/>
    <property type="match status" value="1"/>
</dbReference>
<dbReference type="GO" id="GO:0016757">
    <property type="term" value="F:glycosyltransferase activity"/>
    <property type="evidence" value="ECO:0007669"/>
    <property type="project" value="UniProtKB-KW"/>
</dbReference>
<name>A0AAE3JID3_9SPIR</name>
<dbReference type="EMBL" id="JAINWA010000001">
    <property type="protein sequence ID" value="MCD1654026.1"/>
    <property type="molecule type" value="Genomic_DNA"/>
</dbReference>
<gene>
    <name evidence="5" type="ORF">K7J14_04850</name>
</gene>
<dbReference type="AlphaFoldDB" id="A0AAE3JID3"/>
<dbReference type="InterPro" id="IPR037018">
    <property type="entry name" value="GH65_N"/>
</dbReference>
<dbReference type="GO" id="GO:0005975">
    <property type="term" value="P:carbohydrate metabolic process"/>
    <property type="evidence" value="ECO:0007669"/>
    <property type="project" value="InterPro"/>
</dbReference>
<dbReference type="InterPro" id="IPR033432">
    <property type="entry name" value="GH94_catalytic"/>
</dbReference>
<dbReference type="GO" id="GO:0030246">
    <property type="term" value="F:carbohydrate binding"/>
    <property type="evidence" value="ECO:0007669"/>
    <property type="project" value="InterPro"/>
</dbReference>
<keyword evidence="2" id="KW-0808">Transferase</keyword>
<evidence type="ECO:0000313" key="5">
    <source>
        <dbReference type="EMBL" id="MCD1654026.1"/>
    </source>
</evidence>
<evidence type="ECO:0000256" key="2">
    <source>
        <dbReference type="ARBA" id="ARBA00022679"/>
    </source>
</evidence>
<dbReference type="SUPFAM" id="SSF48208">
    <property type="entry name" value="Six-hairpin glycosidases"/>
    <property type="match status" value="1"/>
</dbReference>
<dbReference type="InterPro" id="IPR012341">
    <property type="entry name" value="6hp_glycosidase-like_sf"/>
</dbReference>
<evidence type="ECO:0000259" key="3">
    <source>
        <dbReference type="Pfam" id="PF06165"/>
    </source>
</evidence>
<evidence type="ECO:0000259" key="4">
    <source>
        <dbReference type="Pfam" id="PF17167"/>
    </source>
</evidence>
<evidence type="ECO:0000313" key="6">
    <source>
        <dbReference type="Proteomes" id="UP001198163"/>
    </source>
</evidence>
<evidence type="ECO:0000256" key="1">
    <source>
        <dbReference type="ARBA" id="ARBA00022676"/>
    </source>
</evidence>
<dbReference type="InterPro" id="IPR010383">
    <property type="entry name" value="Glyco_hydrolase_94_b-supersand"/>
</dbReference>